<dbReference type="PANTHER" id="PTHR23023">
    <property type="entry name" value="DIMETHYLANILINE MONOOXYGENASE"/>
    <property type="match status" value="1"/>
</dbReference>
<dbReference type="OrthoDB" id="3239209at2759"/>
<proteinExistence type="predicted"/>
<keyword evidence="3" id="KW-0560">Oxidoreductase</keyword>
<evidence type="ECO:0000256" key="1">
    <source>
        <dbReference type="ARBA" id="ARBA00022630"/>
    </source>
</evidence>
<name>A0A4Y9ZTQ7_9AGAM</name>
<feature type="region of interest" description="Disordered" evidence="4">
    <location>
        <begin position="206"/>
        <end position="284"/>
    </location>
</feature>
<dbReference type="SUPFAM" id="SSF51905">
    <property type="entry name" value="FAD/NAD(P)-binding domain"/>
    <property type="match status" value="1"/>
</dbReference>
<dbReference type="PRINTS" id="PR00419">
    <property type="entry name" value="ADXRDTASE"/>
</dbReference>
<dbReference type="STRING" id="135208.A0A4Y9ZTQ7"/>
<comment type="caution">
    <text evidence="6">The sequence shown here is derived from an EMBL/GenBank/DDBJ whole genome shotgun (WGS) entry which is preliminary data.</text>
</comment>
<evidence type="ECO:0008006" key="8">
    <source>
        <dbReference type="Google" id="ProtNLM"/>
    </source>
</evidence>
<keyword evidence="2" id="KW-0274">FAD</keyword>
<dbReference type="Gene3D" id="3.50.50.60">
    <property type="entry name" value="FAD/NAD(P)-binding domain"/>
    <property type="match status" value="1"/>
</dbReference>
<keyword evidence="5" id="KW-0472">Membrane</keyword>
<dbReference type="InterPro" id="IPR036188">
    <property type="entry name" value="FAD/NAD-bd_sf"/>
</dbReference>
<feature type="compositionally biased region" description="Basic and acidic residues" evidence="4">
    <location>
        <begin position="275"/>
        <end position="284"/>
    </location>
</feature>
<accession>A0A4Y9ZTQ7</accession>
<dbReference type="InterPro" id="IPR050346">
    <property type="entry name" value="FMO-like"/>
</dbReference>
<evidence type="ECO:0000256" key="4">
    <source>
        <dbReference type="SAM" id="MobiDB-lite"/>
    </source>
</evidence>
<sequence>MSVVRAIQANLHIYFDESKDFARHGQVLRLLSPKRALYLALIIAYVLIQAVFILLFKPAPPKDEKLRRPFGRIAVVGAGLTGISSAAHCIAHNFDVVIFEADDRPGGIWAHVNKSSGLQLNSLLYRFHPGVLWSRAFPYRDEILGEITRIWKEYRLVSRTRFNTPVTSVCRADGTRSPDAKWLVNDGADGAFDAIIVTIGTCGEPQMIGFPGMPKRDENWHEKHSNKREDGAHGDADPREDGAPSDPSMVTVDEGAGDAVGAERSSTEVENGGKNAEKRRGSPV</sequence>
<keyword evidence="5" id="KW-0812">Transmembrane</keyword>
<dbReference type="Proteomes" id="UP000298061">
    <property type="component" value="Unassembled WGS sequence"/>
</dbReference>
<organism evidence="6 7">
    <name type="scientific">Hericium alpestre</name>
    <dbReference type="NCBI Taxonomy" id="135208"/>
    <lineage>
        <taxon>Eukaryota</taxon>
        <taxon>Fungi</taxon>
        <taxon>Dikarya</taxon>
        <taxon>Basidiomycota</taxon>
        <taxon>Agaricomycotina</taxon>
        <taxon>Agaricomycetes</taxon>
        <taxon>Russulales</taxon>
        <taxon>Hericiaceae</taxon>
        <taxon>Hericium</taxon>
    </lineage>
</organism>
<keyword evidence="7" id="KW-1185">Reference proteome</keyword>
<dbReference type="GO" id="GO:0016491">
    <property type="term" value="F:oxidoreductase activity"/>
    <property type="evidence" value="ECO:0007669"/>
    <property type="project" value="UniProtKB-KW"/>
</dbReference>
<dbReference type="AlphaFoldDB" id="A0A4Y9ZTQ7"/>
<evidence type="ECO:0000256" key="3">
    <source>
        <dbReference type="ARBA" id="ARBA00023002"/>
    </source>
</evidence>
<evidence type="ECO:0000313" key="6">
    <source>
        <dbReference type="EMBL" id="TFY78192.1"/>
    </source>
</evidence>
<feature type="transmembrane region" description="Helical" evidence="5">
    <location>
        <begin position="36"/>
        <end position="56"/>
    </location>
</feature>
<evidence type="ECO:0000313" key="7">
    <source>
        <dbReference type="Proteomes" id="UP000298061"/>
    </source>
</evidence>
<protein>
    <recommendedName>
        <fullName evidence="8">FAD/NAD(P)-binding domain-containing protein</fullName>
    </recommendedName>
</protein>
<evidence type="ECO:0000256" key="2">
    <source>
        <dbReference type="ARBA" id="ARBA00022827"/>
    </source>
</evidence>
<dbReference type="EMBL" id="SFCI01000731">
    <property type="protein sequence ID" value="TFY78192.1"/>
    <property type="molecule type" value="Genomic_DNA"/>
</dbReference>
<evidence type="ECO:0000256" key="5">
    <source>
        <dbReference type="SAM" id="Phobius"/>
    </source>
</evidence>
<dbReference type="Pfam" id="PF13450">
    <property type="entry name" value="NAD_binding_8"/>
    <property type="match status" value="1"/>
</dbReference>
<keyword evidence="1" id="KW-0285">Flavoprotein</keyword>
<keyword evidence="5" id="KW-1133">Transmembrane helix</keyword>
<feature type="compositionally biased region" description="Basic and acidic residues" evidence="4">
    <location>
        <begin position="214"/>
        <end position="242"/>
    </location>
</feature>
<reference evidence="6 7" key="1">
    <citation type="submission" date="2019-02" db="EMBL/GenBank/DDBJ databases">
        <title>Genome sequencing of the rare red list fungi Hericium alpestre (H. flagellum).</title>
        <authorList>
            <person name="Buettner E."/>
            <person name="Kellner H."/>
        </authorList>
    </citation>
    <scope>NUCLEOTIDE SEQUENCE [LARGE SCALE GENOMIC DNA]</scope>
    <source>
        <strain evidence="6 7">DSM 108284</strain>
    </source>
</reference>
<gene>
    <name evidence="6" type="ORF">EWM64_g5819</name>
</gene>